<protein>
    <recommendedName>
        <fullName evidence="3">Ethyl tert-butyl ether degradation protein EthD</fullName>
    </recommendedName>
</protein>
<dbReference type="Proteomes" id="UP001158049">
    <property type="component" value="Unassembled WGS sequence"/>
</dbReference>
<comment type="caution">
    <text evidence="1">The sequence shown here is derived from an EMBL/GenBank/DDBJ whole genome shotgun (WGS) entry which is preliminary data.</text>
</comment>
<sequence length="98" mass="10357">MQNVCTSSAIPDAKLLEGFDKAAAAYTPAAVVPRQMTTIPFSQVPIDGTFFDPHCGEDFVKVSATRAQMASIGSDPNGPDSFGADEMVEVEFVTVQQG</sequence>
<gene>
    <name evidence="1" type="ORF">SAMN06295970_14318</name>
</gene>
<dbReference type="RefSeq" id="WP_283445647.1">
    <property type="nucleotide sequence ID" value="NZ_FXUL01000043.1"/>
</dbReference>
<evidence type="ECO:0000313" key="2">
    <source>
        <dbReference type="Proteomes" id="UP001158049"/>
    </source>
</evidence>
<name>A0ABY1QUM5_9BURK</name>
<accession>A0ABY1QUM5</accession>
<evidence type="ECO:0000313" key="1">
    <source>
        <dbReference type="EMBL" id="SMP81356.1"/>
    </source>
</evidence>
<reference evidence="1 2" key="1">
    <citation type="submission" date="2017-05" db="EMBL/GenBank/DDBJ databases">
        <authorList>
            <person name="Varghese N."/>
            <person name="Submissions S."/>
        </authorList>
    </citation>
    <scope>NUCLEOTIDE SEQUENCE [LARGE SCALE GENOMIC DNA]</scope>
    <source>
        <strain evidence="1 2">DSM 26001</strain>
    </source>
</reference>
<dbReference type="EMBL" id="FXUL01000043">
    <property type="protein sequence ID" value="SMP81356.1"/>
    <property type="molecule type" value="Genomic_DNA"/>
</dbReference>
<evidence type="ECO:0008006" key="3">
    <source>
        <dbReference type="Google" id="ProtNLM"/>
    </source>
</evidence>
<proteinExistence type="predicted"/>
<organism evidence="1 2">
    <name type="scientific">Noviherbaspirillum suwonense</name>
    <dbReference type="NCBI Taxonomy" id="1224511"/>
    <lineage>
        <taxon>Bacteria</taxon>
        <taxon>Pseudomonadati</taxon>
        <taxon>Pseudomonadota</taxon>
        <taxon>Betaproteobacteria</taxon>
        <taxon>Burkholderiales</taxon>
        <taxon>Oxalobacteraceae</taxon>
        <taxon>Noviherbaspirillum</taxon>
    </lineage>
</organism>
<keyword evidence="2" id="KW-1185">Reference proteome</keyword>